<comment type="caution">
    <text evidence="2">The sequence shown here is derived from an EMBL/GenBank/DDBJ whole genome shotgun (WGS) entry which is preliminary data.</text>
</comment>
<evidence type="ECO:0000313" key="3">
    <source>
        <dbReference type="Proteomes" id="UP001597417"/>
    </source>
</evidence>
<feature type="domain" description="DUF6351" evidence="1">
    <location>
        <begin position="22"/>
        <end position="697"/>
    </location>
</feature>
<organism evidence="2 3">
    <name type="scientific">Amycolatopsis pigmentata</name>
    <dbReference type="NCBI Taxonomy" id="450801"/>
    <lineage>
        <taxon>Bacteria</taxon>
        <taxon>Bacillati</taxon>
        <taxon>Actinomycetota</taxon>
        <taxon>Actinomycetes</taxon>
        <taxon>Pseudonocardiales</taxon>
        <taxon>Pseudonocardiaceae</taxon>
        <taxon>Amycolatopsis</taxon>
    </lineage>
</organism>
<dbReference type="Pfam" id="PF19878">
    <property type="entry name" value="DUF6351"/>
    <property type="match status" value="1"/>
</dbReference>
<proteinExistence type="predicted"/>
<keyword evidence="3" id="KW-1185">Reference proteome</keyword>
<evidence type="ECO:0000259" key="1">
    <source>
        <dbReference type="Pfam" id="PF19878"/>
    </source>
</evidence>
<evidence type="ECO:0000313" key="2">
    <source>
        <dbReference type="EMBL" id="MFD2416919.1"/>
    </source>
</evidence>
<sequence>MATTMAGVAVAGAVIAPGSLDIRVLSNRADLITGGDALVEVARPPHTDADDIRVNIDRRDVTSEFAVRADGRYLGLVTGLKNGENRLTASLGDRQATIAVTNHPIGGPVLSGPQVTPWVCETEKAGLGPAQDAQCDAPTKVDYLYKSTSAQGGALLPYDVHNPPTDVTTTTTDQGKTVPYIVRRETGTANRGMYQISVISDPRTEPKPWAGPEGWNRKLYYIFQGGAAAMYRQGVVAGTTGQGSYSFIPDFALSRGFAVATSTLGVGGQNTNTVVSAEALMMAKERIAEEFGEIRYTMSTGCSGGSVQQHVISDTYPGLLDGILPSCGYEDWLAFDSETVDCSLFDNFWNRDPGSWSADDREAVMGGSGANCGKWKGGQYARMINDPRIGCTTGPTGVEPDWVYDPRRNPDGTRCTFWDQQVSIYGERDKRSWGPVEHRIGHGFANRPVDNVGVQYGLEAVESGKITPEQFVALNEQVGGYDIDMNWTRSRSTADPAALSSAYRTFSTSGAHLATVPIIDYRVNMDQAGHPAWRSDAVRRRLIKVNGNADNQVIWKSGTPFDPFTGAGADGQKEHTALTEKAFATMDRWLTAIEADESGKPLAAKVVADKPADAVDTCWINGVATTDQQKCAKEMPNIGNPRMVAGGPLSDDVLKCQIKPLGRSDYRVKFTDDQWRRLQRTFPDGVCDYGKPSVGYQLAQPWLTFRDGPGGRPLGDPPRSTRA</sequence>
<gene>
    <name evidence="2" type="ORF">ACFSXZ_11355</name>
</gene>
<dbReference type="EMBL" id="JBHUKR010000006">
    <property type="protein sequence ID" value="MFD2416919.1"/>
    <property type="molecule type" value="Genomic_DNA"/>
</dbReference>
<dbReference type="RefSeq" id="WP_378264150.1">
    <property type="nucleotide sequence ID" value="NZ_JBHUKR010000006.1"/>
</dbReference>
<dbReference type="InterPro" id="IPR045556">
    <property type="entry name" value="DUF6351"/>
</dbReference>
<name>A0ABW5FPF8_9PSEU</name>
<accession>A0ABW5FPF8</accession>
<protein>
    <submittedName>
        <fullName evidence="2">DUF6351 family protein</fullName>
    </submittedName>
</protein>
<reference evidence="3" key="1">
    <citation type="journal article" date="2019" name="Int. J. Syst. Evol. Microbiol.">
        <title>The Global Catalogue of Microorganisms (GCM) 10K type strain sequencing project: providing services to taxonomists for standard genome sequencing and annotation.</title>
        <authorList>
            <consortium name="The Broad Institute Genomics Platform"/>
            <consortium name="The Broad Institute Genome Sequencing Center for Infectious Disease"/>
            <person name="Wu L."/>
            <person name="Ma J."/>
        </authorList>
    </citation>
    <scope>NUCLEOTIDE SEQUENCE [LARGE SCALE GENOMIC DNA]</scope>
    <source>
        <strain evidence="3">CGMCC 4.7645</strain>
    </source>
</reference>
<dbReference type="Proteomes" id="UP001597417">
    <property type="component" value="Unassembled WGS sequence"/>
</dbReference>